<name>A0A1T5BVL4_9BACT</name>
<protein>
    <submittedName>
        <fullName evidence="3">Por secretion system C-terminal sorting domain-containing protein</fullName>
    </submittedName>
</protein>
<gene>
    <name evidence="3" type="ORF">SAMN03080601_00647</name>
</gene>
<dbReference type="Proteomes" id="UP000191055">
    <property type="component" value="Unassembled WGS sequence"/>
</dbReference>
<sequence>MKKIIKHIGLAVFLISSAITAQTRITYEYDRQGRVVTEEVENQYKVTFSYDVEGNLSHKHTQVYTYINEVLTEYWIQSSFFLHPNPVEDAFVIESVQGEMIKRVFITDINGRVCFKMNCNSNQAEVDIFSFLPGIYFVTIVSENKSEIFKVLKK</sequence>
<dbReference type="STRING" id="889453.SAMN03080601_00647"/>
<dbReference type="RefSeq" id="WP_079556441.1">
    <property type="nucleotide sequence ID" value="NZ_CP021904.1"/>
</dbReference>
<dbReference type="InterPro" id="IPR026444">
    <property type="entry name" value="Secre_tail"/>
</dbReference>
<keyword evidence="1" id="KW-0732">Signal</keyword>
<feature type="domain" description="Secretion system C-terminal sorting" evidence="2">
    <location>
        <begin position="83"/>
        <end position="150"/>
    </location>
</feature>
<dbReference type="NCBIfam" id="TIGR04183">
    <property type="entry name" value="Por_Secre_tail"/>
    <property type="match status" value="1"/>
</dbReference>
<evidence type="ECO:0000313" key="4">
    <source>
        <dbReference type="Proteomes" id="UP000191055"/>
    </source>
</evidence>
<feature type="signal peptide" evidence="1">
    <location>
        <begin position="1"/>
        <end position="21"/>
    </location>
</feature>
<dbReference type="AlphaFoldDB" id="A0A1T5BVL4"/>
<evidence type="ECO:0000313" key="3">
    <source>
        <dbReference type="EMBL" id="SKB51245.1"/>
    </source>
</evidence>
<organism evidence="3 4">
    <name type="scientific">Alkalitalea saponilacus</name>
    <dbReference type="NCBI Taxonomy" id="889453"/>
    <lineage>
        <taxon>Bacteria</taxon>
        <taxon>Pseudomonadati</taxon>
        <taxon>Bacteroidota</taxon>
        <taxon>Bacteroidia</taxon>
        <taxon>Marinilabiliales</taxon>
        <taxon>Marinilabiliaceae</taxon>
        <taxon>Alkalitalea</taxon>
    </lineage>
</organism>
<dbReference type="Pfam" id="PF18962">
    <property type="entry name" value="Por_Secre_tail"/>
    <property type="match status" value="1"/>
</dbReference>
<dbReference type="KEGG" id="asx:CDL62_10715"/>
<reference evidence="3 4" key="1">
    <citation type="submission" date="2017-02" db="EMBL/GenBank/DDBJ databases">
        <authorList>
            <person name="Peterson S.W."/>
        </authorList>
    </citation>
    <scope>NUCLEOTIDE SEQUENCE [LARGE SCALE GENOMIC DNA]</scope>
    <source>
        <strain evidence="3 4">DSM 24412</strain>
    </source>
</reference>
<evidence type="ECO:0000259" key="2">
    <source>
        <dbReference type="Pfam" id="PF18962"/>
    </source>
</evidence>
<evidence type="ECO:0000256" key="1">
    <source>
        <dbReference type="SAM" id="SignalP"/>
    </source>
</evidence>
<accession>A0A1T5BVL4</accession>
<feature type="chain" id="PRO_5010525569" evidence="1">
    <location>
        <begin position="22"/>
        <end position="154"/>
    </location>
</feature>
<proteinExistence type="predicted"/>
<dbReference type="EMBL" id="FUYV01000002">
    <property type="protein sequence ID" value="SKB51245.1"/>
    <property type="molecule type" value="Genomic_DNA"/>
</dbReference>
<keyword evidence="4" id="KW-1185">Reference proteome</keyword>